<sequence length="77" mass="7351">MRRIMKLAAVGAMAAGLLGVGAPAALAGNDTDVVATEAVQCVGVQEALGASLLIGAGANVNALNSAACTGSVNVNDN</sequence>
<reference evidence="3" key="1">
    <citation type="journal article" date="2017" name="Acta Aliment.">
        <title>Plant polysaccharide degrading enzyme system of Thermpbifida cellulosilytica TB100 revealed by de novo genome project data.</title>
        <authorList>
            <person name="Toth A."/>
            <person name="Baka E."/>
            <person name="Luzics S."/>
            <person name="Bata-Vidacs I."/>
            <person name="Nagy I."/>
            <person name="Balint B."/>
            <person name="Herceg R."/>
            <person name="Olasz F."/>
            <person name="Wilk T."/>
            <person name="Nagy T."/>
            <person name="Kriszt B."/>
            <person name="Nagy I."/>
            <person name="Kukolya J."/>
        </authorList>
    </citation>
    <scope>NUCLEOTIDE SEQUENCE [LARGE SCALE GENOMIC DNA]</scope>
    <source>
        <strain evidence="3">TB100</strain>
    </source>
</reference>
<gene>
    <name evidence="2" type="ORF">AC529_08900</name>
</gene>
<keyword evidence="3" id="KW-1185">Reference proteome</keyword>
<dbReference type="RefSeq" id="WP_068754144.1">
    <property type="nucleotide sequence ID" value="NZ_KQ950180.1"/>
</dbReference>
<dbReference type="Proteomes" id="UP000074382">
    <property type="component" value="Unassembled WGS sequence"/>
</dbReference>
<evidence type="ECO:0000313" key="2">
    <source>
        <dbReference type="EMBL" id="KUP97063.1"/>
    </source>
</evidence>
<keyword evidence="1" id="KW-0732">Signal</keyword>
<name>A0A147KIE9_THECS</name>
<dbReference type="PATRIC" id="fig|665004.4.peg.1251"/>
<dbReference type="AlphaFoldDB" id="A0A147KIE9"/>
<feature type="chain" id="PRO_5007549862" description="Chaplin domain-containing protein" evidence="1">
    <location>
        <begin position="28"/>
        <end position="77"/>
    </location>
</feature>
<proteinExistence type="predicted"/>
<feature type="signal peptide" evidence="1">
    <location>
        <begin position="1"/>
        <end position="27"/>
    </location>
</feature>
<protein>
    <recommendedName>
        <fullName evidence="4">Chaplin domain-containing protein</fullName>
    </recommendedName>
</protein>
<evidence type="ECO:0008006" key="4">
    <source>
        <dbReference type="Google" id="ProtNLM"/>
    </source>
</evidence>
<evidence type="ECO:0000256" key="1">
    <source>
        <dbReference type="SAM" id="SignalP"/>
    </source>
</evidence>
<accession>A0A147KIE9</accession>
<evidence type="ECO:0000313" key="3">
    <source>
        <dbReference type="Proteomes" id="UP000074382"/>
    </source>
</evidence>
<comment type="caution">
    <text evidence="2">The sequence shown here is derived from an EMBL/GenBank/DDBJ whole genome shotgun (WGS) entry which is preliminary data.</text>
</comment>
<dbReference type="EMBL" id="LGEM01000042">
    <property type="protein sequence ID" value="KUP97063.1"/>
    <property type="molecule type" value="Genomic_DNA"/>
</dbReference>
<organism evidence="2 3">
    <name type="scientific">Thermobifida cellulosilytica TB100</name>
    <dbReference type="NCBI Taxonomy" id="665004"/>
    <lineage>
        <taxon>Bacteria</taxon>
        <taxon>Bacillati</taxon>
        <taxon>Actinomycetota</taxon>
        <taxon>Actinomycetes</taxon>
        <taxon>Streptosporangiales</taxon>
        <taxon>Nocardiopsidaceae</taxon>
        <taxon>Thermobifida</taxon>
    </lineage>
</organism>